<dbReference type="AlphaFoldDB" id="A0A397ZZ22"/>
<accession>A0A397ZZ22</accession>
<reference evidence="2 3" key="1">
    <citation type="submission" date="2018-06" db="EMBL/GenBank/DDBJ databases">
        <title>WGS assembly of Brassica rapa FPsc.</title>
        <authorList>
            <person name="Bowman J."/>
            <person name="Kohchi T."/>
            <person name="Yamato K."/>
            <person name="Jenkins J."/>
            <person name="Shu S."/>
            <person name="Ishizaki K."/>
            <person name="Yamaoka S."/>
            <person name="Nishihama R."/>
            <person name="Nakamura Y."/>
            <person name="Berger F."/>
            <person name="Adam C."/>
            <person name="Aki S."/>
            <person name="Althoff F."/>
            <person name="Araki T."/>
            <person name="Arteaga-Vazquez M."/>
            <person name="Balasubrmanian S."/>
            <person name="Bauer D."/>
            <person name="Boehm C."/>
            <person name="Briginshaw L."/>
            <person name="Caballero-Perez J."/>
            <person name="Catarino B."/>
            <person name="Chen F."/>
            <person name="Chiyoda S."/>
            <person name="Chovatia M."/>
            <person name="Davies K."/>
            <person name="Delmans M."/>
            <person name="Demura T."/>
            <person name="Dierschke T."/>
            <person name="Dolan L."/>
            <person name="Dorantes-Acosta A."/>
            <person name="Eklund D."/>
            <person name="Florent S."/>
            <person name="Flores-Sandoval E."/>
            <person name="Fujiyama A."/>
            <person name="Fukuzawa H."/>
            <person name="Galik B."/>
            <person name="Grimanelli D."/>
            <person name="Grimwood J."/>
            <person name="Grossniklaus U."/>
            <person name="Hamada T."/>
            <person name="Haseloff J."/>
            <person name="Hetherington A."/>
            <person name="Higo A."/>
            <person name="Hirakawa Y."/>
            <person name="Hundley H."/>
            <person name="Ikeda Y."/>
            <person name="Inoue K."/>
            <person name="Inoue S."/>
            <person name="Ishida S."/>
            <person name="Jia Q."/>
            <person name="Kakita M."/>
            <person name="Kanazawa T."/>
            <person name="Kawai Y."/>
            <person name="Kawashima T."/>
            <person name="Kennedy M."/>
            <person name="Kinose K."/>
            <person name="Kinoshita T."/>
            <person name="Kohara Y."/>
            <person name="Koide E."/>
            <person name="Komatsu K."/>
            <person name="Kopischke S."/>
            <person name="Kubo M."/>
            <person name="Kyozuka J."/>
            <person name="Lagercrantz U."/>
            <person name="Lin S."/>
            <person name="Lindquist E."/>
            <person name="Lipzen A."/>
            <person name="Lu C."/>
            <person name="Luna E."/>
            <person name="Martienssen R."/>
            <person name="Minamino N."/>
            <person name="Mizutani M."/>
            <person name="Mizutani M."/>
            <person name="Mochizuki N."/>
            <person name="Monte I."/>
            <person name="Mosher R."/>
            <person name="Nagasaki H."/>
            <person name="Nakagami H."/>
            <person name="Naramoto S."/>
            <person name="Nishitani K."/>
            <person name="Ohtani M."/>
            <person name="Okamoto T."/>
            <person name="Okumura M."/>
            <person name="Phillips J."/>
            <person name="Pollak B."/>
            <person name="Reinders A."/>
            <person name="Roevekamp M."/>
            <person name="Sano R."/>
            <person name="Sawa S."/>
            <person name="Schmid M."/>
            <person name="Shirakawa M."/>
            <person name="Solano R."/>
            <person name="Spunde A."/>
            <person name="Suetsugu N."/>
            <person name="Sugano S."/>
            <person name="Sugiyama A."/>
            <person name="Sun R."/>
            <person name="Suzuki Y."/>
            <person name="Takenaka M."/>
            <person name="Takezawa D."/>
            <person name="Tomogane H."/>
            <person name="Tsuzuki M."/>
            <person name="Ueda T."/>
            <person name="Umeda M."/>
            <person name="Ward J."/>
            <person name="Watanabe Y."/>
            <person name="Yazaki K."/>
            <person name="Yokoyama R."/>
            <person name="Yoshitake Y."/>
            <person name="Yotsui I."/>
            <person name="Zachgo S."/>
            <person name="Schmutz J."/>
        </authorList>
    </citation>
    <scope>NUCLEOTIDE SEQUENCE [LARGE SCALE GENOMIC DNA]</scope>
    <source>
        <strain evidence="3">cv. B-3</strain>
    </source>
</reference>
<evidence type="ECO:0000256" key="1">
    <source>
        <dbReference type="SAM" id="MobiDB-lite"/>
    </source>
</evidence>
<dbReference type="Proteomes" id="UP000264353">
    <property type="component" value="Chromosome A3"/>
</dbReference>
<evidence type="ECO:0000313" key="2">
    <source>
        <dbReference type="EMBL" id="RID70812.1"/>
    </source>
</evidence>
<proteinExistence type="predicted"/>
<sequence>MIFRGDISDDLFRRSLKLGSLARTYPSDCNPSLVNGPFLSTLSRNPDFIGNRLKSLGLYNIRSMNSSFEVLSVCSNLTDLRIVGLNNPFMHLFKILTEKCRLIEYLCIETYQLPSTIDTVKGSHLIKFVTNSPNLTSLRASVLSSRTLEYLNLSRSPTINGRFLRDVRNSCKESPLKTLIVRNCLKLQEKEVLELCNSLIKGNFKSIRHIDVSNKRGLVSDDGKRSYKPKFPLQKLKEERSDVTLVAEFPSLWSVKDYPVCHEEDDEELREIEMMEDDASSSDASSSDDESSDDESSDDESSEDDLG</sequence>
<dbReference type="SUPFAM" id="SSF52047">
    <property type="entry name" value="RNI-like"/>
    <property type="match status" value="1"/>
</dbReference>
<organism evidence="2 3">
    <name type="scientific">Brassica campestris</name>
    <name type="common">Field mustard</name>
    <dbReference type="NCBI Taxonomy" id="3711"/>
    <lineage>
        <taxon>Eukaryota</taxon>
        <taxon>Viridiplantae</taxon>
        <taxon>Streptophyta</taxon>
        <taxon>Embryophyta</taxon>
        <taxon>Tracheophyta</taxon>
        <taxon>Spermatophyta</taxon>
        <taxon>Magnoliopsida</taxon>
        <taxon>eudicotyledons</taxon>
        <taxon>Gunneridae</taxon>
        <taxon>Pentapetalae</taxon>
        <taxon>rosids</taxon>
        <taxon>malvids</taxon>
        <taxon>Brassicales</taxon>
        <taxon>Brassicaceae</taxon>
        <taxon>Brassiceae</taxon>
        <taxon>Brassica</taxon>
    </lineage>
</organism>
<dbReference type="InterPro" id="IPR032675">
    <property type="entry name" value="LRR_dom_sf"/>
</dbReference>
<feature type="region of interest" description="Disordered" evidence="1">
    <location>
        <begin position="265"/>
        <end position="307"/>
    </location>
</feature>
<dbReference type="EMBL" id="CM010630">
    <property type="protein sequence ID" value="RID70812.1"/>
    <property type="molecule type" value="Genomic_DNA"/>
</dbReference>
<name>A0A397ZZ22_BRACM</name>
<evidence type="ECO:0000313" key="3">
    <source>
        <dbReference type="Proteomes" id="UP000264353"/>
    </source>
</evidence>
<dbReference type="Gene3D" id="3.80.10.10">
    <property type="entry name" value="Ribonuclease Inhibitor"/>
    <property type="match status" value="1"/>
</dbReference>
<gene>
    <name evidence="2" type="ORF">BRARA_C02794</name>
</gene>
<protein>
    <submittedName>
        <fullName evidence="2">Uncharacterized protein</fullName>
    </submittedName>
</protein>